<dbReference type="AlphaFoldDB" id="A0A2I2ZWR1"/>
<evidence type="ECO:0000259" key="6">
    <source>
        <dbReference type="PROSITE" id="PS50192"/>
    </source>
</evidence>
<dbReference type="EMBL" id="CABD030061490">
    <property type="status" value="NOT_ANNOTATED_CDS"/>
    <property type="molecule type" value="Genomic_DNA"/>
</dbReference>
<dbReference type="Pfam" id="PF13873">
    <property type="entry name" value="Myb_DNA-bind_5"/>
    <property type="match status" value="1"/>
</dbReference>
<dbReference type="GeneTree" id="ENSGT01000000214440"/>
<keyword evidence="3 5" id="KW-0472">Membrane</keyword>
<evidence type="ECO:0000256" key="5">
    <source>
        <dbReference type="SAM" id="Phobius"/>
    </source>
</evidence>
<name>A0A2I2ZWR1_GORGO</name>
<evidence type="ECO:0000256" key="4">
    <source>
        <dbReference type="SAM" id="MobiDB-lite"/>
    </source>
</evidence>
<dbReference type="EMBL" id="CABD030061488">
    <property type="status" value="NOT_ANNOTATED_CDS"/>
    <property type="molecule type" value="Genomic_DNA"/>
</dbReference>
<evidence type="ECO:0000256" key="3">
    <source>
        <dbReference type="ARBA" id="ARBA00023136"/>
    </source>
</evidence>
<feature type="region of interest" description="Disordered" evidence="4">
    <location>
        <begin position="1"/>
        <end position="23"/>
    </location>
</feature>
<dbReference type="Gene3D" id="1.20.5.110">
    <property type="match status" value="1"/>
</dbReference>
<evidence type="ECO:0000313" key="8">
    <source>
        <dbReference type="Proteomes" id="UP000001519"/>
    </source>
</evidence>
<keyword evidence="2" id="KW-0175">Coiled coil</keyword>
<dbReference type="PROSITE" id="PS50192">
    <property type="entry name" value="T_SNARE"/>
    <property type="match status" value="1"/>
</dbReference>
<dbReference type="GO" id="GO:0012505">
    <property type="term" value="C:endomembrane system"/>
    <property type="evidence" value="ECO:0000318"/>
    <property type="project" value="GO_Central"/>
</dbReference>
<dbReference type="EMBL" id="CABD030061487">
    <property type="status" value="NOT_ANNOTATED_CDS"/>
    <property type="molecule type" value="Genomic_DNA"/>
</dbReference>
<dbReference type="PANTHER" id="PTHR23098">
    <property type="entry name" value="AGAP001331-PA-RELATED"/>
    <property type="match status" value="1"/>
</dbReference>
<dbReference type="InParanoid" id="A0A2I2ZWR1"/>
<keyword evidence="5" id="KW-1133">Transmembrane helix</keyword>
<dbReference type="Bgee" id="ENSGGOG00000036935">
    <property type="expression patterns" value="Expressed in prefrontal cortex and 5 other cell types or tissues"/>
</dbReference>
<dbReference type="EMBL" id="CABD030061491">
    <property type="status" value="NOT_ANNOTATED_CDS"/>
    <property type="molecule type" value="Genomic_DNA"/>
</dbReference>
<dbReference type="EMBL" id="CABD030061486">
    <property type="status" value="NOT_ANNOTATED_CDS"/>
    <property type="molecule type" value="Genomic_DNA"/>
</dbReference>
<reference evidence="7 8" key="2">
    <citation type="journal article" date="2012" name="Nature">
        <title>Insights into hominid evolution from the gorilla genome sequence.</title>
        <authorList>
            <person name="Scally A."/>
            <person name="Dutheil J.Y."/>
            <person name="Hillier L.W."/>
            <person name="Jordan G.E."/>
            <person name="Goodhead I."/>
            <person name="Herrero J."/>
            <person name="Hobolth A."/>
            <person name="Lappalainen T."/>
            <person name="Mailund T."/>
            <person name="Marques-Bonet T."/>
            <person name="McCarthy S."/>
            <person name="Montgomery S.H."/>
            <person name="Schwalie P.C."/>
            <person name="Tang Y.A."/>
            <person name="Ward M.C."/>
            <person name="Xue Y."/>
            <person name="Yngvadottir B."/>
            <person name="Alkan C."/>
            <person name="Andersen L.N."/>
            <person name="Ayub Q."/>
            <person name="Ball E.V."/>
            <person name="Beal K."/>
            <person name="Bradley B.J."/>
            <person name="Chen Y."/>
            <person name="Clee C.M."/>
            <person name="Fitzgerald S."/>
            <person name="Graves T.A."/>
            <person name="Gu Y."/>
            <person name="Heath P."/>
            <person name="Heger A."/>
            <person name="Karakoc E."/>
            <person name="Kolb-Kokocinski A."/>
            <person name="Laird G.K."/>
            <person name="Lunter G."/>
            <person name="Meader S."/>
            <person name="Mort M."/>
            <person name="Mullikin J.C."/>
            <person name="Munch K."/>
            <person name="O'Connor T.D."/>
            <person name="Phillips A.D."/>
            <person name="Prado-Martinez J."/>
            <person name="Rogers A.S."/>
            <person name="Sajjadian S."/>
            <person name="Schmidt D."/>
            <person name="Shaw K."/>
            <person name="Simpson J.T."/>
            <person name="Stenson P.D."/>
            <person name="Turner D.J."/>
            <person name="Vigilant L."/>
            <person name="Vilella A.J."/>
            <person name="Whitener W."/>
            <person name="Zhu B."/>
            <person name="Cooper D.N."/>
            <person name="de Jong P."/>
            <person name="Dermitzakis E.T."/>
            <person name="Eichler E.E."/>
            <person name="Flicek P."/>
            <person name="Goldman N."/>
            <person name="Mundy N.I."/>
            <person name="Ning Z."/>
            <person name="Odom D.T."/>
            <person name="Ponting C.P."/>
            <person name="Quail M.A."/>
            <person name="Ryder O.A."/>
            <person name="Searle S.M."/>
            <person name="Warren W.C."/>
            <person name="Wilson R.K."/>
            <person name="Schierup M.H."/>
            <person name="Rogers J."/>
            <person name="Tyler-Smith C."/>
            <person name="Durbin R."/>
        </authorList>
    </citation>
    <scope>NUCLEOTIDE SEQUENCE [LARGE SCALE GENOMIC DNA]</scope>
</reference>
<sequence length="433" mass="46781">MSYGSIARGGGLGSRGPFGGPSRQGCQPLECARCWTEYGIRHFPCPSPESKLQNPCVGKDGEGDLGPAGSPVVPRARKRGPGVAPEGSRMPEPTSSPTIGPRKDSAAGPHGRMAGPSATRAKKRKPNFCPQETEVLVSKVSKHHQLLFGTGLLKAEPTRRYRVWSRILQAVNALGYCRRDVVDLKHKWRDLRAVVRRKLGDLRKAAHGPSPGSGKPQALALTPVEQVVAKTFSCQALPSEGFGLEPPRVTSLERSLQSLGTPSDTQELRDSLHTAQQETNKTIAASASSVKQMAELLRSSCPQERLQQERPQLDRLKTQLSDAIQCYGVVQKKIAEKSRALLPMAQRGSKQSNLLDVNQIIKDLASMVSEQGEAVDSIEASLEAASSHAEAARQLLAGASRHQLQRHKIKCYFLSAGVTALLVIIIIIATSLK</sequence>
<reference evidence="8" key="1">
    <citation type="submission" date="2011-05" db="EMBL/GenBank/DDBJ databases">
        <title>Insights into the evolution of the great apes provided by the gorilla genome.</title>
        <authorList>
            <person name="Scally A."/>
        </authorList>
    </citation>
    <scope>NUCLEOTIDE SEQUENCE [LARGE SCALE GENOMIC DNA]</scope>
</reference>
<keyword evidence="8" id="KW-1185">Reference proteome</keyword>
<reference evidence="7" key="3">
    <citation type="submission" date="2025-08" db="UniProtKB">
        <authorList>
            <consortium name="Ensembl"/>
        </authorList>
    </citation>
    <scope>IDENTIFICATION</scope>
</reference>
<dbReference type="PANTHER" id="PTHR23098:SF22">
    <property type="entry name" value="MYB-LIKE DOMAIN-CONTAINING PROTEIN"/>
    <property type="match status" value="1"/>
</dbReference>
<dbReference type="GO" id="GO:0000149">
    <property type="term" value="F:SNARE binding"/>
    <property type="evidence" value="ECO:0000318"/>
    <property type="project" value="GO_Central"/>
</dbReference>
<evidence type="ECO:0000313" key="7">
    <source>
        <dbReference type="Ensembl" id="ENSGGOP00000051671.1"/>
    </source>
</evidence>
<dbReference type="EMBL" id="CABD030061489">
    <property type="status" value="NOT_ANNOTATED_CDS"/>
    <property type="molecule type" value="Genomic_DNA"/>
</dbReference>
<feature type="region of interest" description="Disordered" evidence="4">
    <location>
        <begin position="48"/>
        <end position="127"/>
    </location>
</feature>
<dbReference type="GO" id="GO:0005484">
    <property type="term" value="F:SNAP receptor activity"/>
    <property type="evidence" value="ECO:0000318"/>
    <property type="project" value="GO_Central"/>
</dbReference>
<dbReference type="InterPro" id="IPR000727">
    <property type="entry name" value="T_SNARE_dom"/>
</dbReference>
<dbReference type="FunCoup" id="A0A2I2ZWR1">
    <property type="interactions" value="84"/>
</dbReference>
<dbReference type="GO" id="GO:0006906">
    <property type="term" value="P:vesicle fusion"/>
    <property type="evidence" value="ECO:0000318"/>
    <property type="project" value="GO_Central"/>
</dbReference>
<feature type="transmembrane region" description="Helical" evidence="5">
    <location>
        <begin position="411"/>
        <end position="432"/>
    </location>
</feature>
<organism evidence="7 8">
    <name type="scientific">Gorilla gorilla gorilla</name>
    <name type="common">Western lowland gorilla</name>
    <dbReference type="NCBI Taxonomy" id="9595"/>
    <lineage>
        <taxon>Eukaryota</taxon>
        <taxon>Metazoa</taxon>
        <taxon>Chordata</taxon>
        <taxon>Craniata</taxon>
        <taxon>Vertebrata</taxon>
        <taxon>Euteleostomi</taxon>
        <taxon>Mammalia</taxon>
        <taxon>Eutheria</taxon>
        <taxon>Euarchontoglires</taxon>
        <taxon>Primates</taxon>
        <taxon>Haplorrhini</taxon>
        <taxon>Catarrhini</taxon>
        <taxon>Hominidae</taxon>
        <taxon>Gorilla</taxon>
    </lineage>
</organism>
<dbReference type="GO" id="GO:0031201">
    <property type="term" value="C:SNARE complex"/>
    <property type="evidence" value="ECO:0000318"/>
    <property type="project" value="GO_Central"/>
</dbReference>
<dbReference type="InterPro" id="IPR006011">
    <property type="entry name" value="Syntaxin_N"/>
</dbReference>
<dbReference type="GO" id="GO:0006886">
    <property type="term" value="P:intracellular protein transport"/>
    <property type="evidence" value="ECO:0000318"/>
    <property type="project" value="GO_Central"/>
</dbReference>
<feature type="compositionally biased region" description="Gly residues" evidence="4">
    <location>
        <begin position="7"/>
        <end position="19"/>
    </location>
</feature>
<dbReference type="EMBL" id="CABD030061485">
    <property type="status" value="NOT_ANNOTATED_CDS"/>
    <property type="molecule type" value="Genomic_DNA"/>
</dbReference>
<dbReference type="Pfam" id="PF14523">
    <property type="entry name" value="Syntaxin_2"/>
    <property type="match status" value="1"/>
</dbReference>
<dbReference type="InterPro" id="IPR028002">
    <property type="entry name" value="Myb_DNA-bind_5"/>
</dbReference>
<accession>A0A2I2ZWR1</accession>
<dbReference type="OMA" id="VWQSQEQ"/>
<evidence type="ECO:0000256" key="2">
    <source>
        <dbReference type="ARBA" id="ARBA00023054"/>
    </source>
</evidence>
<reference evidence="7" key="4">
    <citation type="submission" date="2025-09" db="UniProtKB">
        <authorList>
            <consortium name="Ensembl"/>
        </authorList>
    </citation>
    <scope>IDENTIFICATION</scope>
</reference>
<proteinExistence type="predicted"/>
<comment type="subcellular location">
    <subcellularLocation>
        <location evidence="1">Membrane</location>
    </subcellularLocation>
</comment>
<dbReference type="STRING" id="9593.ENSGGOP00000051671"/>
<dbReference type="Gene3D" id="1.20.58.70">
    <property type="match status" value="1"/>
</dbReference>
<dbReference type="SUPFAM" id="SSF47661">
    <property type="entry name" value="t-snare proteins"/>
    <property type="match status" value="1"/>
</dbReference>
<dbReference type="Ensembl" id="ENSGGOT00000062862.1">
    <property type="protein sequence ID" value="ENSGGOP00000051671.1"/>
    <property type="gene ID" value="ENSGGOG00000036935.1"/>
</dbReference>
<dbReference type="GO" id="GO:0048278">
    <property type="term" value="P:vesicle docking"/>
    <property type="evidence" value="ECO:0000318"/>
    <property type="project" value="GO_Central"/>
</dbReference>
<dbReference type="InterPro" id="IPR010989">
    <property type="entry name" value="SNARE"/>
</dbReference>
<feature type="domain" description="T-SNARE coiled-coil homology" evidence="6">
    <location>
        <begin position="352"/>
        <end position="399"/>
    </location>
</feature>
<keyword evidence="5" id="KW-0812">Transmembrane</keyword>
<dbReference type="Proteomes" id="UP000001519">
    <property type="component" value="Chromosome 8"/>
</dbReference>
<evidence type="ECO:0000256" key="1">
    <source>
        <dbReference type="ARBA" id="ARBA00004370"/>
    </source>
</evidence>
<dbReference type="Pfam" id="PF05739">
    <property type="entry name" value="SNARE"/>
    <property type="match status" value="1"/>
</dbReference>
<dbReference type="GO" id="GO:0008021">
    <property type="term" value="C:synaptic vesicle"/>
    <property type="evidence" value="ECO:0000318"/>
    <property type="project" value="GO_Central"/>
</dbReference>
<gene>
    <name evidence="7" type="primary">TSNARE1</name>
</gene>
<protein>
    <submittedName>
        <fullName evidence="7">t-SNARE domain containing 1</fullName>
    </submittedName>
</protein>